<keyword evidence="1" id="KW-1133">Transmembrane helix</keyword>
<evidence type="ECO:0000313" key="4">
    <source>
        <dbReference type="Proteomes" id="UP000005064"/>
    </source>
</evidence>
<evidence type="ECO:0000259" key="2">
    <source>
        <dbReference type="Pfam" id="PF03551"/>
    </source>
</evidence>
<feature type="transmembrane region" description="Helical" evidence="1">
    <location>
        <begin position="223"/>
        <end position="241"/>
    </location>
</feature>
<comment type="caution">
    <text evidence="3">The sequence shown here is derived from an EMBL/GenBank/DDBJ whole genome shotgun (WGS) entry which is preliminary data.</text>
</comment>
<protein>
    <recommendedName>
        <fullName evidence="2">Transcription regulator PadR N-terminal domain-containing protein</fullName>
    </recommendedName>
</protein>
<feature type="transmembrane region" description="Helical" evidence="1">
    <location>
        <begin position="408"/>
        <end position="429"/>
    </location>
</feature>
<evidence type="ECO:0000256" key="1">
    <source>
        <dbReference type="SAM" id="Phobius"/>
    </source>
</evidence>
<dbReference type="InterPro" id="IPR036390">
    <property type="entry name" value="WH_DNA-bd_sf"/>
</dbReference>
<dbReference type="AlphaFoldDB" id="H0JWB8"/>
<name>H0JWB8_9NOCA</name>
<dbReference type="EMBL" id="AHBW01000055">
    <property type="protein sequence ID" value="EHK81394.1"/>
    <property type="molecule type" value="Genomic_DNA"/>
</dbReference>
<sequence>MFIEKDLVAASATPLVLGILAEGESYGYAIIKRVNELSQGRMQWTDGMLYPLLHRLERAGHVSATWRVADNGRRRKHYAITDAGREVLTERAAQWTVVAEALHQVWQSAQLPPPSRRGVVMTLDAHLEDRIAGWRNYVADHRVISSSDIDEMEDRLREQISDLVSVGLTADEAFLVAVGRMGGLDEVSREFAQEHSDRLWKQLVLTGGGRGEESGTPRRRRELAVVLACALGAGLAVRAGFEWLSDNALVRNAAVLMLPFLTLYFAWKRQMSPKSSALLAVPFVLVAIVLNVFPFEPGGATEIIAAIHAPVVLWFVVGAAYVAGQWRSHRRRMDFVRFTGEFAVYLALLALGGGVLMGLTAGAFSALEIDIEPFFEQWIVPFGPAGAIVVAAWFVEAKQQVVENIAPVLTRVFTPVTILMLVALFVAVIASHSVVDVDRGLLILMDLILVLVLGLLLYSISARDPHAAPDVFDLLQVMLIAAALAVDLLMLTAMATRIAEFGFTANKVTALGLNLVLLVNLVWAAWLGISFLRGRTGFAAVERWQMRYLPVYCGWAALAVVAIPPLFRFV</sequence>
<feature type="transmembrane region" description="Helical" evidence="1">
    <location>
        <begin position="472"/>
        <end position="496"/>
    </location>
</feature>
<reference evidence="3 4" key="1">
    <citation type="submission" date="2011-12" db="EMBL/GenBank/DDBJ databases">
        <authorList>
            <person name="Kriszt B."/>
            <person name="Tancsics A."/>
            <person name="Cserhati M."/>
            <person name="Toth A."/>
            <person name="Nagy I."/>
            <person name="Horvath B."/>
            <person name="Tamura T."/>
            <person name="Kukolya J."/>
            <person name="Szoboszlay S."/>
        </authorList>
    </citation>
    <scope>NUCLEOTIDE SEQUENCE [LARGE SCALE GENOMIC DNA]</scope>
    <source>
        <strain evidence="3 4">AK37</strain>
    </source>
</reference>
<feature type="transmembrane region" description="Helical" evidence="1">
    <location>
        <begin position="549"/>
        <end position="567"/>
    </location>
</feature>
<gene>
    <name evidence="3" type="ORF">AK37_20134</name>
</gene>
<dbReference type="Gene3D" id="1.10.10.10">
    <property type="entry name" value="Winged helix-like DNA-binding domain superfamily/Winged helix DNA-binding domain"/>
    <property type="match status" value="1"/>
</dbReference>
<dbReference type="Pfam" id="PF03551">
    <property type="entry name" value="PadR"/>
    <property type="match status" value="1"/>
</dbReference>
<proteinExistence type="predicted"/>
<dbReference type="PANTHER" id="PTHR33169">
    <property type="entry name" value="PADR-FAMILY TRANSCRIPTIONAL REGULATOR"/>
    <property type="match status" value="1"/>
</dbReference>
<dbReference type="InterPro" id="IPR052509">
    <property type="entry name" value="Metal_resp_DNA-bind_regulator"/>
</dbReference>
<dbReference type="NCBIfam" id="NF038403">
    <property type="entry name" value="perm_prefix_1"/>
    <property type="match status" value="1"/>
</dbReference>
<feature type="transmembrane region" description="Helical" evidence="1">
    <location>
        <begin position="247"/>
        <end position="266"/>
    </location>
</feature>
<dbReference type="InterPro" id="IPR047928">
    <property type="entry name" value="Perm_prefix_1"/>
</dbReference>
<organism evidence="3 4">
    <name type="scientific">Rhodococcus pyridinivorans AK37</name>
    <dbReference type="NCBI Taxonomy" id="1114960"/>
    <lineage>
        <taxon>Bacteria</taxon>
        <taxon>Bacillati</taxon>
        <taxon>Actinomycetota</taxon>
        <taxon>Actinomycetes</taxon>
        <taxon>Mycobacteriales</taxon>
        <taxon>Nocardiaceae</taxon>
        <taxon>Rhodococcus</taxon>
    </lineage>
</organism>
<feature type="transmembrane region" description="Helical" evidence="1">
    <location>
        <begin position="508"/>
        <end position="529"/>
    </location>
</feature>
<feature type="transmembrane region" description="Helical" evidence="1">
    <location>
        <begin position="344"/>
        <end position="366"/>
    </location>
</feature>
<dbReference type="Proteomes" id="UP000005064">
    <property type="component" value="Unassembled WGS sequence"/>
</dbReference>
<feature type="transmembrane region" description="Helical" evidence="1">
    <location>
        <begin position="303"/>
        <end position="323"/>
    </location>
</feature>
<dbReference type="PANTHER" id="PTHR33169:SF14">
    <property type="entry name" value="TRANSCRIPTIONAL REGULATOR RV3488"/>
    <property type="match status" value="1"/>
</dbReference>
<keyword evidence="1" id="KW-0472">Membrane</keyword>
<dbReference type="InterPro" id="IPR036388">
    <property type="entry name" value="WH-like_DNA-bd_sf"/>
</dbReference>
<feature type="transmembrane region" description="Helical" evidence="1">
    <location>
        <begin position="441"/>
        <end position="460"/>
    </location>
</feature>
<dbReference type="SUPFAM" id="SSF46785">
    <property type="entry name" value="Winged helix' DNA-binding domain"/>
    <property type="match status" value="1"/>
</dbReference>
<dbReference type="PATRIC" id="fig|1114960.4.peg.4107"/>
<feature type="transmembrane region" description="Helical" evidence="1">
    <location>
        <begin position="378"/>
        <end position="396"/>
    </location>
</feature>
<evidence type="ECO:0000313" key="3">
    <source>
        <dbReference type="EMBL" id="EHK81394.1"/>
    </source>
</evidence>
<keyword evidence="1" id="KW-0812">Transmembrane</keyword>
<feature type="transmembrane region" description="Helical" evidence="1">
    <location>
        <begin position="278"/>
        <end position="297"/>
    </location>
</feature>
<feature type="domain" description="Transcription regulator PadR N-terminal" evidence="2">
    <location>
        <begin position="16"/>
        <end position="90"/>
    </location>
</feature>
<accession>H0JWB8</accession>
<dbReference type="InterPro" id="IPR005149">
    <property type="entry name" value="Tscrpt_reg_PadR_N"/>
</dbReference>